<dbReference type="Gene3D" id="3.40.630.10">
    <property type="entry name" value="Zn peptidases"/>
    <property type="match status" value="1"/>
</dbReference>
<dbReference type="InterPro" id="IPR007484">
    <property type="entry name" value="Peptidase_M28"/>
</dbReference>
<name>A0A506PE10_9FLAO</name>
<dbReference type="InterPro" id="IPR026444">
    <property type="entry name" value="Secre_tail"/>
</dbReference>
<evidence type="ECO:0000313" key="6">
    <source>
        <dbReference type="Proteomes" id="UP000317332"/>
    </source>
</evidence>
<evidence type="ECO:0000256" key="1">
    <source>
        <dbReference type="ARBA" id="ARBA00022729"/>
    </source>
</evidence>
<dbReference type="GO" id="GO:0006508">
    <property type="term" value="P:proteolysis"/>
    <property type="evidence" value="ECO:0007669"/>
    <property type="project" value="InterPro"/>
</dbReference>
<feature type="signal peptide" evidence="2">
    <location>
        <begin position="1"/>
        <end position="20"/>
    </location>
</feature>
<dbReference type="PANTHER" id="PTHR12147:SF26">
    <property type="entry name" value="PEPTIDASE M28 DOMAIN-CONTAINING PROTEIN"/>
    <property type="match status" value="1"/>
</dbReference>
<protein>
    <submittedName>
        <fullName evidence="5">M28 family peptidase</fullName>
    </submittedName>
</protein>
<keyword evidence="1 2" id="KW-0732">Signal</keyword>
<dbReference type="EMBL" id="VHIQ01000007">
    <property type="protein sequence ID" value="TPV31819.1"/>
    <property type="molecule type" value="Genomic_DNA"/>
</dbReference>
<dbReference type="Pfam" id="PF18962">
    <property type="entry name" value="Por_Secre_tail"/>
    <property type="match status" value="1"/>
</dbReference>
<dbReference type="Proteomes" id="UP000317332">
    <property type="component" value="Unassembled WGS sequence"/>
</dbReference>
<reference evidence="5 6" key="1">
    <citation type="submission" date="2019-06" db="EMBL/GenBank/DDBJ databases">
        <title>Flavobacteriaceae Paucihalobacterium erythroidium CWB-1, complete genome.</title>
        <authorList>
            <person name="Wu S."/>
        </authorList>
    </citation>
    <scope>NUCLEOTIDE SEQUENCE [LARGE SCALE GENOMIC DNA]</scope>
    <source>
        <strain evidence="5 6">CWB-1</strain>
    </source>
</reference>
<dbReference type="SUPFAM" id="SSF53187">
    <property type="entry name" value="Zn-dependent exopeptidases"/>
    <property type="match status" value="1"/>
</dbReference>
<keyword evidence="6" id="KW-1185">Reference proteome</keyword>
<proteinExistence type="predicted"/>
<dbReference type="PANTHER" id="PTHR12147">
    <property type="entry name" value="METALLOPEPTIDASE M28 FAMILY MEMBER"/>
    <property type="match status" value="1"/>
</dbReference>
<dbReference type="NCBIfam" id="TIGR04183">
    <property type="entry name" value="Por_Secre_tail"/>
    <property type="match status" value="1"/>
</dbReference>
<organism evidence="5 6">
    <name type="scientific">Paucihalobacter ruber</name>
    <dbReference type="NCBI Taxonomy" id="2567861"/>
    <lineage>
        <taxon>Bacteria</taxon>
        <taxon>Pseudomonadati</taxon>
        <taxon>Bacteroidota</taxon>
        <taxon>Flavobacteriia</taxon>
        <taxon>Flavobacteriales</taxon>
        <taxon>Flavobacteriaceae</taxon>
        <taxon>Paucihalobacter</taxon>
    </lineage>
</organism>
<dbReference type="RefSeq" id="WP_140991058.1">
    <property type="nucleotide sequence ID" value="NZ_VHIQ01000007.1"/>
</dbReference>
<dbReference type="AlphaFoldDB" id="A0A506PE10"/>
<dbReference type="OrthoDB" id="1391570at2"/>
<feature type="domain" description="Peptidase M28" evidence="3">
    <location>
        <begin position="95"/>
        <end position="297"/>
    </location>
</feature>
<comment type="caution">
    <text evidence="5">The sequence shown here is derived from an EMBL/GenBank/DDBJ whole genome shotgun (WGS) entry which is preliminary data.</text>
</comment>
<feature type="domain" description="Secretion system C-terminal sorting" evidence="4">
    <location>
        <begin position="388"/>
        <end position="456"/>
    </location>
</feature>
<dbReference type="InterPro" id="IPR045175">
    <property type="entry name" value="M28_fam"/>
</dbReference>
<dbReference type="GO" id="GO:0008235">
    <property type="term" value="F:metalloexopeptidase activity"/>
    <property type="evidence" value="ECO:0007669"/>
    <property type="project" value="InterPro"/>
</dbReference>
<evidence type="ECO:0000256" key="2">
    <source>
        <dbReference type="SAM" id="SignalP"/>
    </source>
</evidence>
<accession>A0A506PE10</accession>
<evidence type="ECO:0000313" key="5">
    <source>
        <dbReference type="EMBL" id="TPV31819.1"/>
    </source>
</evidence>
<dbReference type="Pfam" id="PF04389">
    <property type="entry name" value="Peptidase_M28"/>
    <property type="match status" value="1"/>
</dbReference>
<feature type="chain" id="PRO_5021305133" evidence="2">
    <location>
        <begin position="21"/>
        <end position="459"/>
    </location>
</feature>
<evidence type="ECO:0000259" key="3">
    <source>
        <dbReference type="Pfam" id="PF04389"/>
    </source>
</evidence>
<evidence type="ECO:0000259" key="4">
    <source>
        <dbReference type="Pfam" id="PF18962"/>
    </source>
</evidence>
<gene>
    <name evidence="5" type="ORF">FJ651_13420</name>
</gene>
<sequence>MNKILTALSLCVLFAINAHSQSVQDLINQVDIGRLELMVSELSGEQTTTVNGNTVTIASRLQNNNDLAADYIKERLENLENLIIQDQAFNVNGRNIIATQTGQTNPDNIYIICAHYDSVAAFCADDNATGVAAVLEIARILSTQCIDNTIVYALWDEEEIGLLGAGFYAAEVANRGDNILGVLNMDMIGYDGDEPGTPGDNEWDIDVRNIAGSLAMKDDIVNIYNTYTFDLKAPIVVNPGTTASDHSRFWDQGYSAVLVGESWATNDQTPFYHTSNDRLATLDLPYFHELTKLVMAYTATKAGLIDVDNAVTVNSNTLTANQLNATSYQWYDCDTNLPITNETNRTFIPSANGLYRVEVTNAGCTESSDCLIFATLGLENFAPDEVTIYPNPTYSNITVSVSQSQVFKLDIKTVSGKVVLSKNSLKSNTTLDISQLSAGVYFVTVATSKKTGTFKIVKE</sequence>